<accession>A0A183UIX7</accession>
<dbReference type="EMBL" id="UYWY01019909">
    <property type="protein sequence ID" value="VDM39768.1"/>
    <property type="molecule type" value="Genomic_DNA"/>
</dbReference>
<dbReference type="WBParaSite" id="TCNE_0000844701-mRNA-1">
    <property type="protein sequence ID" value="TCNE_0000844701-mRNA-1"/>
    <property type="gene ID" value="TCNE_0000844701"/>
</dbReference>
<feature type="region of interest" description="Disordered" evidence="1">
    <location>
        <begin position="102"/>
        <end position="161"/>
    </location>
</feature>
<evidence type="ECO:0000313" key="2">
    <source>
        <dbReference type="EMBL" id="VDM39768.1"/>
    </source>
</evidence>
<proteinExistence type="predicted"/>
<protein>
    <submittedName>
        <fullName evidence="4">Secreted protein</fullName>
    </submittedName>
</protein>
<dbReference type="Proteomes" id="UP000050794">
    <property type="component" value="Unassembled WGS sequence"/>
</dbReference>
<organism evidence="3 4">
    <name type="scientific">Toxocara canis</name>
    <name type="common">Canine roundworm</name>
    <dbReference type="NCBI Taxonomy" id="6265"/>
    <lineage>
        <taxon>Eukaryota</taxon>
        <taxon>Metazoa</taxon>
        <taxon>Ecdysozoa</taxon>
        <taxon>Nematoda</taxon>
        <taxon>Chromadorea</taxon>
        <taxon>Rhabditida</taxon>
        <taxon>Spirurina</taxon>
        <taxon>Ascaridomorpha</taxon>
        <taxon>Ascaridoidea</taxon>
        <taxon>Toxocaridae</taxon>
        <taxon>Toxocara</taxon>
    </lineage>
</organism>
<evidence type="ECO:0000313" key="3">
    <source>
        <dbReference type="Proteomes" id="UP000050794"/>
    </source>
</evidence>
<dbReference type="AlphaFoldDB" id="A0A183UIX7"/>
<evidence type="ECO:0000313" key="4">
    <source>
        <dbReference type="WBParaSite" id="TCNE_0000844701-mRNA-1"/>
    </source>
</evidence>
<name>A0A183UIX7_TOXCA</name>
<evidence type="ECO:0000256" key="1">
    <source>
        <dbReference type="SAM" id="MobiDB-lite"/>
    </source>
</evidence>
<feature type="region of interest" description="Disordered" evidence="1">
    <location>
        <begin position="76"/>
        <end position="95"/>
    </location>
</feature>
<keyword evidence="3" id="KW-1185">Reference proteome</keyword>
<reference evidence="4" key="1">
    <citation type="submission" date="2016-06" db="UniProtKB">
        <authorList>
            <consortium name="WormBaseParasite"/>
        </authorList>
    </citation>
    <scope>IDENTIFICATION</scope>
</reference>
<feature type="compositionally biased region" description="Polar residues" evidence="1">
    <location>
        <begin position="106"/>
        <end position="115"/>
    </location>
</feature>
<sequence>MFYSRGEGCAPDRAQTIWSVTGSAMFSEVLSVAMEFARWFSMLSVQASMAVLLVLCAYERQGTTAVVAESVCSITPDAKARKTPSDTSETSAPVDEKFAAEGATLEKNQTQSIDTSVAPMVQNDKVADTDSQARSHTADNFEDAVKQKEKLSKEITQGNSL</sequence>
<reference evidence="2 3" key="2">
    <citation type="submission" date="2018-11" db="EMBL/GenBank/DDBJ databases">
        <authorList>
            <consortium name="Pathogen Informatics"/>
        </authorList>
    </citation>
    <scope>NUCLEOTIDE SEQUENCE [LARGE SCALE GENOMIC DNA]</scope>
</reference>
<feature type="compositionally biased region" description="Basic and acidic residues" evidence="1">
    <location>
        <begin position="125"/>
        <end position="153"/>
    </location>
</feature>
<gene>
    <name evidence="2" type="ORF">TCNE_LOCUS8447</name>
</gene>